<evidence type="ECO:0000313" key="5">
    <source>
        <dbReference type="Proteomes" id="UP000274756"/>
    </source>
</evidence>
<organism evidence="4 6">
    <name type="scientific">Dracunculus medinensis</name>
    <name type="common">Guinea worm</name>
    <dbReference type="NCBI Taxonomy" id="318479"/>
    <lineage>
        <taxon>Eukaryota</taxon>
        <taxon>Metazoa</taxon>
        <taxon>Ecdysozoa</taxon>
        <taxon>Nematoda</taxon>
        <taxon>Chromadorea</taxon>
        <taxon>Rhabditida</taxon>
        <taxon>Spirurina</taxon>
        <taxon>Dracunculoidea</taxon>
        <taxon>Dracunculidae</taxon>
        <taxon>Dracunculus</taxon>
    </lineage>
</organism>
<dbReference type="GO" id="GO:0016627">
    <property type="term" value="F:oxidoreductase activity, acting on the CH-CH group of donors"/>
    <property type="evidence" value="ECO:0007669"/>
    <property type="project" value="InterPro"/>
</dbReference>
<evidence type="ECO:0000259" key="2">
    <source>
        <dbReference type="Pfam" id="PF02771"/>
    </source>
</evidence>
<keyword evidence="5" id="KW-1185">Reference proteome</keyword>
<dbReference type="WBParaSite" id="DME_0000484701-mRNA-1">
    <property type="protein sequence ID" value="DME_0000484701-mRNA-1"/>
    <property type="gene ID" value="DME_0000484701"/>
</dbReference>
<sequence>MNVFAGGAGMCNKDLLYINEIFGMDPNIYTIASQWQIAANLLTIYGSDKQKKRFLPGLASGEFHPAISVDNSDDTEKISGEKICVIGASHANLFFVFAKSKKYSEVFLFLFFIVIFIFFNYYKKLVTELALNTYILESITYYIGGMLDENLVIATDIEPVTNTTQIIGLKACDSQFEFEKMIRDIITVMSLNNTEMNLIDQISMRTLTSWANCNSTMLSFSKFEDPKMIHFMAEHVHPSLEPACRDLEKSMSRLDIALERIIADHGKDVQSDFSLLDGISQVIENNLAMISTISRSSRSYSIGLRNSDLEVSHFDFVKLYPSLLQVGNSVLESCGYPIENPITKNW</sequence>
<dbReference type="Proteomes" id="UP000038040">
    <property type="component" value="Unplaced"/>
</dbReference>
<feature type="domain" description="Acyl-CoA dehydrogenase/oxidase N-terminal" evidence="2">
    <location>
        <begin position="6"/>
        <end position="62"/>
    </location>
</feature>
<feature type="transmembrane region" description="Helical" evidence="1">
    <location>
        <begin position="106"/>
        <end position="122"/>
    </location>
</feature>
<protein>
    <submittedName>
        <fullName evidence="6">Acyl-CoA_dh_N domain-containing protein</fullName>
    </submittedName>
</protein>
<dbReference type="Pfam" id="PF02771">
    <property type="entry name" value="Acyl-CoA_dh_N"/>
    <property type="match status" value="1"/>
</dbReference>
<dbReference type="InterPro" id="IPR009100">
    <property type="entry name" value="AcylCoA_DH/oxidase_NM_dom_sf"/>
</dbReference>
<dbReference type="Gene3D" id="1.10.540.10">
    <property type="entry name" value="Acyl-CoA dehydrogenase/oxidase, N-terminal domain"/>
    <property type="match status" value="1"/>
</dbReference>
<dbReference type="AlphaFoldDB" id="A0A0N4UC67"/>
<dbReference type="SUPFAM" id="SSF56645">
    <property type="entry name" value="Acyl-CoA dehydrogenase NM domain-like"/>
    <property type="match status" value="1"/>
</dbReference>
<proteinExistence type="predicted"/>
<gene>
    <name evidence="3" type="ORF">DME_LOCUS8730</name>
</gene>
<name>A0A0N4UC67_DRAME</name>
<evidence type="ECO:0000313" key="4">
    <source>
        <dbReference type="Proteomes" id="UP000038040"/>
    </source>
</evidence>
<reference evidence="6" key="1">
    <citation type="submission" date="2017-02" db="UniProtKB">
        <authorList>
            <consortium name="WormBaseParasite"/>
        </authorList>
    </citation>
    <scope>IDENTIFICATION</scope>
</reference>
<dbReference type="EMBL" id="UYYG01001171">
    <property type="protein sequence ID" value="VDN58757.1"/>
    <property type="molecule type" value="Genomic_DNA"/>
</dbReference>
<keyword evidence="1" id="KW-0472">Membrane</keyword>
<keyword evidence="1" id="KW-0812">Transmembrane</keyword>
<dbReference type="OrthoDB" id="354at2759"/>
<dbReference type="STRING" id="318479.A0A0N4UC67"/>
<evidence type="ECO:0000313" key="6">
    <source>
        <dbReference type="WBParaSite" id="DME_0000484701-mRNA-1"/>
    </source>
</evidence>
<evidence type="ECO:0000313" key="3">
    <source>
        <dbReference type="EMBL" id="VDN58757.1"/>
    </source>
</evidence>
<evidence type="ECO:0000256" key="1">
    <source>
        <dbReference type="SAM" id="Phobius"/>
    </source>
</evidence>
<accession>A0A0N4UC67</accession>
<dbReference type="InterPro" id="IPR037069">
    <property type="entry name" value="AcylCoA_DH/ox_N_sf"/>
</dbReference>
<reference evidence="3 5" key="2">
    <citation type="submission" date="2018-11" db="EMBL/GenBank/DDBJ databases">
        <authorList>
            <consortium name="Pathogen Informatics"/>
        </authorList>
    </citation>
    <scope>NUCLEOTIDE SEQUENCE [LARGE SCALE GENOMIC DNA]</scope>
</reference>
<dbReference type="InterPro" id="IPR013786">
    <property type="entry name" value="AcylCoA_DH/ox_N"/>
</dbReference>
<dbReference type="Proteomes" id="UP000274756">
    <property type="component" value="Unassembled WGS sequence"/>
</dbReference>
<dbReference type="Gene3D" id="1.20.140.10">
    <property type="entry name" value="Butyryl-CoA Dehydrogenase, subunit A, domain 3"/>
    <property type="match status" value="1"/>
</dbReference>
<dbReference type="GO" id="GO:0050660">
    <property type="term" value="F:flavin adenine dinucleotide binding"/>
    <property type="evidence" value="ECO:0007669"/>
    <property type="project" value="InterPro"/>
</dbReference>
<keyword evidence="1" id="KW-1133">Transmembrane helix</keyword>